<accession>A0A8H4ZI76</accession>
<proteinExistence type="predicted"/>
<dbReference type="AlphaFoldDB" id="A0A8H4ZI76"/>
<organism evidence="2 3">
    <name type="scientific">Fusarium anthophilum</name>
    <dbReference type="NCBI Taxonomy" id="48485"/>
    <lineage>
        <taxon>Eukaryota</taxon>
        <taxon>Fungi</taxon>
        <taxon>Dikarya</taxon>
        <taxon>Ascomycota</taxon>
        <taxon>Pezizomycotina</taxon>
        <taxon>Sordariomycetes</taxon>
        <taxon>Hypocreomycetidae</taxon>
        <taxon>Hypocreales</taxon>
        <taxon>Nectriaceae</taxon>
        <taxon>Fusarium</taxon>
        <taxon>Fusarium fujikuroi species complex</taxon>
    </lineage>
</organism>
<dbReference type="EMBL" id="JABEVY010000142">
    <property type="protein sequence ID" value="KAF5247258.1"/>
    <property type="molecule type" value="Genomic_DNA"/>
</dbReference>
<feature type="compositionally biased region" description="Basic residues" evidence="1">
    <location>
        <begin position="225"/>
        <end position="234"/>
    </location>
</feature>
<feature type="compositionally biased region" description="Acidic residues" evidence="1">
    <location>
        <begin position="203"/>
        <end position="222"/>
    </location>
</feature>
<comment type="caution">
    <text evidence="2">The sequence shown here is derived from an EMBL/GenBank/DDBJ whole genome shotgun (WGS) entry which is preliminary data.</text>
</comment>
<evidence type="ECO:0000313" key="3">
    <source>
        <dbReference type="Proteomes" id="UP000573603"/>
    </source>
</evidence>
<feature type="compositionally biased region" description="Basic and acidic residues" evidence="1">
    <location>
        <begin position="188"/>
        <end position="197"/>
    </location>
</feature>
<gene>
    <name evidence="2" type="ORF">FANTH_6515</name>
</gene>
<name>A0A8H4ZI76_9HYPO</name>
<reference evidence="2 3" key="1">
    <citation type="journal article" date="2020" name="BMC Genomics">
        <title>Correction to: Identification and distribution of gene clusters required for synthesis of sphingolipid metabolism inhibitors in diverse species of the filamentous fungus Fusarium.</title>
        <authorList>
            <person name="Kim H.S."/>
            <person name="Lohmar J.M."/>
            <person name="Busman M."/>
            <person name="Brown D.W."/>
            <person name="Naumann T.A."/>
            <person name="Divon H.H."/>
            <person name="Lysoe E."/>
            <person name="Uhlig S."/>
            <person name="Proctor R.H."/>
        </authorList>
    </citation>
    <scope>NUCLEOTIDE SEQUENCE [LARGE SCALE GENOMIC DNA]</scope>
    <source>
        <strain evidence="2 3">NRRL 25214</strain>
    </source>
</reference>
<keyword evidence="3" id="KW-1185">Reference proteome</keyword>
<sequence>MNIEKLGTDLRETLSLTRNRQAIRRSLELQSPPLTLLDSNIRDYRTDGLDCLIVLVRHIYSQVLDAYYSGEENKTAEEKGPKGAKLPMDPTVKGWPTVVAYCEGLKRDDQEKALAEARAKVTEAQKALAAMMSHTEEPESSWSAAKEGSEDTDMAGNTPVEPAPEDHRGVTSVPEAEEASAKAALFALEKEEKEKANRQSWSEEVEDEDEGVDSDDDLEDDDLVRKRHKEKKAGLARRAIRAKIQATEE</sequence>
<protein>
    <submittedName>
        <fullName evidence="2">Uncharacterized protein</fullName>
    </submittedName>
</protein>
<dbReference type="Proteomes" id="UP000573603">
    <property type="component" value="Unassembled WGS sequence"/>
</dbReference>
<evidence type="ECO:0000313" key="2">
    <source>
        <dbReference type="EMBL" id="KAF5247258.1"/>
    </source>
</evidence>
<evidence type="ECO:0000256" key="1">
    <source>
        <dbReference type="SAM" id="MobiDB-lite"/>
    </source>
</evidence>
<feature type="region of interest" description="Disordered" evidence="1">
    <location>
        <begin position="132"/>
        <end position="234"/>
    </location>
</feature>